<evidence type="ECO:0000256" key="3">
    <source>
        <dbReference type="ARBA" id="ARBA00022490"/>
    </source>
</evidence>
<dbReference type="PANTHER" id="PTHR23030:SF30">
    <property type="entry name" value="TYROSINE-PROTEIN PHOSPHATASE NON-RECEPTOR TYPE 23"/>
    <property type="match status" value="1"/>
</dbReference>
<dbReference type="GO" id="GO:0043328">
    <property type="term" value="P:protein transport to vacuole involved in ubiquitin-dependent protein catabolic process via the multivesicular body sorting pathway"/>
    <property type="evidence" value="ECO:0007669"/>
    <property type="project" value="TreeGrafter"/>
</dbReference>
<feature type="region of interest" description="Disordered" evidence="6">
    <location>
        <begin position="41"/>
        <end position="79"/>
    </location>
</feature>
<dbReference type="Gene3D" id="1.25.40.280">
    <property type="entry name" value="alix/aip1 like domains"/>
    <property type="match status" value="1"/>
</dbReference>
<evidence type="ECO:0000256" key="6">
    <source>
        <dbReference type="SAM" id="MobiDB-lite"/>
    </source>
</evidence>
<evidence type="ECO:0000256" key="5">
    <source>
        <dbReference type="SAM" id="Coils"/>
    </source>
</evidence>
<sequence>MKGAVVAKLAAQAYTFCKEAALRCYASQRCVTRASARAPAGTRCNQQGVEGPAKKKKANPYFQDPKANMTRDERERYQAETADKVAPPLLLSLIAQAEAQATLFESWAQFHAASEHEDAYELALALTPDSGRLRLRGSQVARLRRASELVGEAAAKAAGVPGGEACALAMNTAANSIREAEAVAEKHNATVYIERVPPFSSLPTIEPKAIAPPPPEEDDDGRDSALDSGFDPFASLVLEDASVYYASRDDVLRQRSGEGEPGGASGLAAILRRCVRAELFAMGLPHALAACDDDAKLPAALSEAVARVHGSGGAAALGEMLANDLDSLAMSIDALLEVEEGADAQLHQQHGERWACALTADARRELAQTREEIAQAEAANEALSTHHADHEDCLSLLDLDAGALAGRVPQAEEGSRLADLECVGDIRTLLASLSSCSETRTAAIAEARALAERDDITAREI</sequence>
<accession>A0A0D3KCZ9</accession>
<dbReference type="InterPro" id="IPR025304">
    <property type="entry name" value="ALIX_V_dom"/>
</dbReference>
<dbReference type="GO" id="GO:0005768">
    <property type="term" value="C:endosome"/>
    <property type="evidence" value="ECO:0007669"/>
    <property type="project" value="UniProtKB-SubCell"/>
</dbReference>
<dbReference type="Proteomes" id="UP000013827">
    <property type="component" value="Unassembled WGS sequence"/>
</dbReference>
<dbReference type="Pfam" id="PF13949">
    <property type="entry name" value="ALIX_LYPXL_bnd"/>
    <property type="match status" value="1"/>
</dbReference>
<feature type="domain" description="BRO1" evidence="7">
    <location>
        <begin position="1"/>
        <end position="237"/>
    </location>
</feature>
<feature type="coiled-coil region" evidence="5">
    <location>
        <begin position="359"/>
        <end position="386"/>
    </location>
</feature>
<dbReference type="InterPro" id="IPR038499">
    <property type="entry name" value="BRO1_sf"/>
</dbReference>
<name>A0A0D3KCZ9_EMIH1</name>
<evidence type="ECO:0000313" key="9">
    <source>
        <dbReference type="EnsemblProtists" id="EOD33634"/>
    </source>
</evidence>
<dbReference type="InterPro" id="IPR004328">
    <property type="entry name" value="BRO1_dom"/>
</dbReference>
<dbReference type="EnsemblProtists" id="EOD33634">
    <property type="protein sequence ID" value="EOD33634"/>
    <property type="gene ID" value="EMIHUDRAFT_229349"/>
</dbReference>
<reference evidence="10" key="1">
    <citation type="journal article" date="2013" name="Nature">
        <title>Pan genome of the phytoplankton Emiliania underpins its global distribution.</title>
        <authorList>
            <person name="Read B.A."/>
            <person name="Kegel J."/>
            <person name="Klute M.J."/>
            <person name="Kuo A."/>
            <person name="Lefebvre S.C."/>
            <person name="Maumus F."/>
            <person name="Mayer C."/>
            <person name="Miller J."/>
            <person name="Monier A."/>
            <person name="Salamov A."/>
            <person name="Young J."/>
            <person name="Aguilar M."/>
            <person name="Claverie J.M."/>
            <person name="Frickenhaus S."/>
            <person name="Gonzalez K."/>
            <person name="Herman E.K."/>
            <person name="Lin Y.C."/>
            <person name="Napier J."/>
            <person name="Ogata H."/>
            <person name="Sarno A.F."/>
            <person name="Shmutz J."/>
            <person name="Schroeder D."/>
            <person name="de Vargas C."/>
            <person name="Verret F."/>
            <person name="von Dassow P."/>
            <person name="Valentin K."/>
            <person name="Van de Peer Y."/>
            <person name="Wheeler G."/>
            <person name="Dacks J.B."/>
            <person name="Delwiche C.F."/>
            <person name="Dyhrman S.T."/>
            <person name="Glockner G."/>
            <person name="John U."/>
            <person name="Richards T."/>
            <person name="Worden A.Z."/>
            <person name="Zhang X."/>
            <person name="Grigoriev I.V."/>
            <person name="Allen A.E."/>
            <person name="Bidle K."/>
            <person name="Borodovsky M."/>
            <person name="Bowler C."/>
            <person name="Brownlee C."/>
            <person name="Cock J.M."/>
            <person name="Elias M."/>
            <person name="Gladyshev V.N."/>
            <person name="Groth M."/>
            <person name="Guda C."/>
            <person name="Hadaegh A."/>
            <person name="Iglesias-Rodriguez M.D."/>
            <person name="Jenkins J."/>
            <person name="Jones B.M."/>
            <person name="Lawson T."/>
            <person name="Leese F."/>
            <person name="Lindquist E."/>
            <person name="Lobanov A."/>
            <person name="Lomsadze A."/>
            <person name="Malik S.B."/>
            <person name="Marsh M.E."/>
            <person name="Mackinder L."/>
            <person name="Mock T."/>
            <person name="Mueller-Roeber B."/>
            <person name="Pagarete A."/>
            <person name="Parker M."/>
            <person name="Probert I."/>
            <person name="Quesneville H."/>
            <person name="Raines C."/>
            <person name="Rensing S.A."/>
            <person name="Riano-Pachon D.M."/>
            <person name="Richier S."/>
            <person name="Rokitta S."/>
            <person name="Shiraiwa Y."/>
            <person name="Soanes D.M."/>
            <person name="van der Giezen M."/>
            <person name="Wahlund T.M."/>
            <person name="Williams B."/>
            <person name="Wilson W."/>
            <person name="Wolfe G."/>
            <person name="Wurch L.L."/>
        </authorList>
    </citation>
    <scope>NUCLEOTIDE SEQUENCE</scope>
</reference>
<dbReference type="AlphaFoldDB" id="A0A0D3KCZ9"/>
<feature type="compositionally biased region" description="Basic and acidic residues" evidence="6">
    <location>
        <begin position="69"/>
        <end position="79"/>
    </location>
</feature>
<keyword evidence="5" id="KW-0175">Coiled coil</keyword>
<keyword evidence="3" id="KW-0963">Cytoplasm</keyword>
<dbReference type="STRING" id="2903.R1FJY0"/>
<proteinExistence type="predicted"/>
<dbReference type="eggNOG" id="KOG2220">
    <property type="taxonomic scope" value="Eukaryota"/>
</dbReference>
<evidence type="ECO:0000313" key="10">
    <source>
        <dbReference type="Proteomes" id="UP000013827"/>
    </source>
</evidence>
<organism evidence="9 10">
    <name type="scientific">Emiliania huxleyi (strain CCMP1516)</name>
    <dbReference type="NCBI Taxonomy" id="280463"/>
    <lineage>
        <taxon>Eukaryota</taxon>
        <taxon>Haptista</taxon>
        <taxon>Haptophyta</taxon>
        <taxon>Prymnesiophyceae</taxon>
        <taxon>Isochrysidales</taxon>
        <taxon>Noelaerhabdaceae</taxon>
        <taxon>Emiliania</taxon>
    </lineage>
</organism>
<keyword evidence="4" id="KW-0967">Endosome</keyword>
<feature type="domain" description="ALIX V-shaped" evidence="8">
    <location>
        <begin position="301"/>
        <end position="458"/>
    </location>
</feature>
<dbReference type="KEGG" id="ehx:EMIHUDRAFT_229349"/>
<dbReference type="PaxDb" id="2903-EOD33634"/>
<dbReference type="RefSeq" id="XP_005786063.1">
    <property type="nucleotide sequence ID" value="XM_005786006.1"/>
</dbReference>
<comment type="subcellular location">
    <subcellularLocation>
        <location evidence="2">Cytoplasm</location>
    </subcellularLocation>
    <subcellularLocation>
        <location evidence="1">Endosome</location>
    </subcellularLocation>
</comment>
<feature type="region of interest" description="Disordered" evidence="6">
    <location>
        <begin position="203"/>
        <end position="226"/>
    </location>
</feature>
<evidence type="ECO:0000259" key="8">
    <source>
        <dbReference type="Pfam" id="PF13949"/>
    </source>
</evidence>
<dbReference type="Pfam" id="PF03097">
    <property type="entry name" value="BRO1"/>
    <property type="match status" value="1"/>
</dbReference>
<evidence type="ECO:0000256" key="2">
    <source>
        <dbReference type="ARBA" id="ARBA00004496"/>
    </source>
</evidence>
<evidence type="ECO:0000259" key="7">
    <source>
        <dbReference type="Pfam" id="PF03097"/>
    </source>
</evidence>
<protein>
    <submittedName>
        <fullName evidence="9">Uncharacterized protein</fullName>
    </submittedName>
</protein>
<dbReference type="Gene3D" id="1.20.140.50">
    <property type="entry name" value="alix/aip1 like domains"/>
    <property type="match status" value="1"/>
</dbReference>
<dbReference type="HOGENOM" id="CLU_593742_0_0_1"/>
<keyword evidence="10" id="KW-1185">Reference proteome</keyword>
<evidence type="ECO:0000256" key="4">
    <source>
        <dbReference type="ARBA" id="ARBA00022753"/>
    </source>
</evidence>
<reference evidence="9" key="2">
    <citation type="submission" date="2024-10" db="UniProtKB">
        <authorList>
            <consortium name="EnsemblProtists"/>
        </authorList>
    </citation>
    <scope>IDENTIFICATION</scope>
</reference>
<evidence type="ECO:0000256" key="1">
    <source>
        <dbReference type="ARBA" id="ARBA00004177"/>
    </source>
</evidence>
<dbReference type="PANTHER" id="PTHR23030">
    <property type="entry name" value="PCD6 INTERACTING PROTEIN-RELATED"/>
    <property type="match status" value="1"/>
</dbReference>
<dbReference type="GeneID" id="17278904"/>